<evidence type="ECO:0000313" key="2">
    <source>
        <dbReference type="Proteomes" id="UP000189670"/>
    </source>
</evidence>
<dbReference type="AlphaFoldDB" id="A0A1V1PBS5"/>
<dbReference type="EMBL" id="ATBP01000179">
    <property type="protein sequence ID" value="ETR72145.1"/>
    <property type="molecule type" value="Genomic_DNA"/>
</dbReference>
<name>A0A1V1PBS5_9BACT</name>
<gene>
    <name evidence="1" type="ORF">OMM_01945</name>
</gene>
<reference evidence="2" key="1">
    <citation type="submission" date="2012-11" db="EMBL/GenBank/DDBJ databases">
        <authorList>
            <person name="Lucero-Rivera Y.E."/>
            <person name="Tovar-Ramirez D."/>
        </authorList>
    </citation>
    <scope>NUCLEOTIDE SEQUENCE [LARGE SCALE GENOMIC DNA]</scope>
    <source>
        <strain evidence="2">Araruama</strain>
    </source>
</reference>
<dbReference type="Proteomes" id="UP000189670">
    <property type="component" value="Unassembled WGS sequence"/>
</dbReference>
<accession>A0A1V1PBS5</accession>
<evidence type="ECO:0000313" key="1">
    <source>
        <dbReference type="EMBL" id="ETR72145.1"/>
    </source>
</evidence>
<organism evidence="1 2">
    <name type="scientific">Candidatus Magnetoglobus multicellularis str. Araruama</name>
    <dbReference type="NCBI Taxonomy" id="890399"/>
    <lineage>
        <taxon>Bacteria</taxon>
        <taxon>Pseudomonadati</taxon>
        <taxon>Thermodesulfobacteriota</taxon>
        <taxon>Desulfobacteria</taxon>
        <taxon>Desulfobacterales</taxon>
        <taxon>Desulfobacteraceae</taxon>
        <taxon>Candidatus Magnetoglobus</taxon>
    </lineage>
</organism>
<protein>
    <submittedName>
        <fullName evidence="1">Uncharacterized protein</fullName>
    </submittedName>
</protein>
<sequence length="185" mass="22007">MALAQSKYDFYQYYNDYQAQSTTHAQSQSLLEEHKEKMPDQIVESYLCQDLLEIEKSDSQYLERKKAPVYFIETTPLKERAISLQKWRGIVEEVQKDCFKAKLINLTDIGFDEYAEISNDEITQEDTELIEPGAIFYWSIGYSHSRTGQRRRFSDIRFRRIPRWDQKDIEIAREKAQKISNLIGW</sequence>
<proteinExistence type="predicted"/>
<comment type="caution">
    <text evidence="1">The sequence shown here is derived from an EMBL/GenBank/DDBJ whole genome shotgun (WGS) entry which is preliminary data.</text>
</comment>